<dbReference type="EMBL" id="KZ502113">
    <property type="protein sequence ID" value="PKU83419.1"/>
    <property type="molecule type" value="Genomic_DNA"/>
</dbReference>
<organism evidence="1 2">
    <name type="scientific">Dendrobium catenatum</name>
    <dbReference type="NCBI Taxonomy" id="906689"/>
    <lineage>
        <taxon>Eukaryota</taxon>
        <taxon>Viridiplantae</taxon>
        <taxon>Streptophyta</taxon>
        <taxon>Embryophyta</taxon>
        <taxon>Tracheophyta</taxon>
        <taxon>Spermatophyta</taxon>
        <taxon>Magnoliopsida</taxon>
        <taxon>Liliopsida</taxon>
        <taxon>Asparagales</taxon>
        <taxon>Orchidaceae</taxon>
        <taxon>Epidendroideae</taxon>
        <taxon>Malaxideae</taxon>
        <taxon>Dendrobiinae</taxon>
        <taxon>Dendrobium</taxon>
    </lineage>
</organism>
<keyword evidence="2" id="KW-1185">Reference proteome</keyword>
<reference evidence="1 2" key="2">
    <citation type="journal article" date="2017" name="Nature">
        <title>The Apostasia genome and the evolution of orchids.</title>
        <authorList>
            <person name="Zhang G.Q."/>
            <person name="Liu K.W."/>
            <person name="Li Z."/>
            <person name="Lohaus R."/>
            <person name="Hsiao Y.Y."/>
            <person name="Niu S.C."/>
            <person name="Wang J.Y."/>
            <person name="Lin Y.C."/>
            <person name="Xu Q."/>
            <person name="Chen L.J."/>
            <person name="Yoshida K."/>
            <person name="Fujiwara S."/>
            <person name="Wang Z.W."/>
            <person name="Zhang Y.Q."/>
            <person name="Mitsuda N."/>
            <person name="Wang M."/>
            <person name="Liu G.H."/>
            <person name="Pecoraro L."/>
            <person name="Huang H.X."/>
            <person name="Xiao X.J."/>
            <person name="Lin M."/>
            <person name="Wu X.Y."/>
            <person name="Wu W.L."/>
            <person name="Chen Y.Y."/>
            <person name="Chang S.B."/>
            <person name="Sakamoto S."/>
            <person name="Ohme-Takagi M."/>
            <person name="Yagi M."/>
            <person name="Zeng S.J."/>
            <person name="Shen C.Y."/>
            <person name="Yeh C.M."/>
            <person name="Luo Y.B."/>
            <person name="Tsai W.C."/>
            <person name="Van de Peer Y."/>
            <person name="Liu Z.J."/>
        </authorList>
    </citation>
    <scope>NUCLEOTIDE SEQUENCE [LARGE SCALE GENOMIC DNA]</scope>
    <source>
        <tissue evidence="1">The whole plant</tissue>
    </source>
</reference>
<accession>A0A2I0X671</accession>
<evidence type="ECO:0000313" key="1">
    <source>
        <dbReference type="EMBL" id="PKU83419.1"/>
    </source>
</evidence>
<dbReference type="AlphaFoldDB" id="A0A2I0X671"/>
<proteinExistence type="predicted"/>
<sequence length="58" mass="6202">MIMKSNDSFSDVDLYLDMEYASSVEVGIYHSNSVVPAGGGASPGFIMLDFAKSKPTHS</sequence>
<evidence type="ECO:0000313" key="2">
    <source>
        <dbReference type="Proteomes" id="UP000233837"/>
    </source>
</evidence>
<name>A0A2I0X671_9ASPA</name>
<gene>
    <name evidence="1" type="ORF">MA16_Dca016528</name>
</gene>
<protein>
    <submittedName>
        <fullName evidence="1">Uncharacterized protein</fullName>
    </submittedName>
</protein>
<reference evidence="1 2" key="1">
    <citation type="journal article" date="2016" name="Sci. Rep.">
        <title>The Dendrobium catenatum Lindl. genome sequence provides insights into polysaccharide synthase, floral development and adaptive evolution.</title>
        <authorList>
            <person name="Zhang G.Q."/>
            <person name="Xu Q."/>
            <person name="Bian C."/>
            <person name="Tsai W.C."/>
            <person name="Yeh C.M."/>
            <person name="Liu K.W."/>
            <person name="Yoshida K."/>
            <person name="Zhang L.S."/>
            <person name="Chang S.B."/>
            <person name="Chen F."/>
            <person name="Shi Y."/>
            <person name="Su Y.Y."/>
            <person name="Zhang Y.Q."/>
            <person name="Chen L.J."/>
            <person name="Yin Y."/>
            <person name="Lin M."/>
            <person name="Huang H."/>
            <person name="Deng H."/>
            <person name="Wang Z.W."/>
            <person name="Zhu S.L."/>
            <person name="Zhao X."/>
            <person name="Deng C."/>
            <person name="Niu S.C."/>
            <person name="Huang J."/>
            <person name="Wang M."/>
            <person name="Liu G.H."/>
            <person name="Yang H.J."/>
            <person name="Xiao X.J."/>
            <person name="Hsiao Y.Y."/>
            <person name="Wu W.L."/>
            <person name="Chen Y.Y."/>
            <person name="Mitsuda N."/>
            <person name="Ohme-Takagi M."/>
            <person name="Luo Y.B."/>
            <person name="Van de Peer Y."/>
            <person name="Liu Z.J."/>
        </authorList>
    </citation>
    <scope>NUCLEOTIDE SEQUENCE [LARGE SCALE GENOMIC DNA]</scope>
    <source>
        <tissue evidence="1">The whole plant</tissue>
    </source>
</reference>
<dbReference type="Proteomes" id="UP000233837">
    <property type="component" value="Unassembled WGS sequence"/>
</dbReference>